<name>A0A840MWJ5_9BRAD</name>
<dbReference type="RefSeq" id="WP_184082872.1">
    <property type="nucleotide sequence ID" value="NZ_JACHIJ010000002.1"/>
</dbReference>
<dbReference type="EMBL" id="JACHIJ010000002">
    <property type="protein sequence ID" value="MBB5051082.1"/>
    <property type="molecule type" value="Genomic_DNA"/>
</dbReference>
<dbReference type="AlphaFoldDB" id="A0A840MWJ5"/>
<reference evidence="1 2" key="1">
    <citation type="submission" date="2020-08" db="EMBL/GenBank/DDBJ databases">
        <title>Genomic Encyclopedia of Type Strains, Phase IV (KMG-IV): sequencing the most valuable type-strain genomes for metagenomic binning, comparative biology and taxonomic classification.</title>
        <authorList>
            <person name="Goeker M."/>
        </authorList>
    </citation>
    <scope>NUCLEOTIDE SEQUENCE [LARGE SCALE GENOMIC DNA]</scope>
    <source>
        <strain evidence="1 2">DSM 17498</strain>
    </source>
</reference>
<proteinExistence type="predicted"/>
<protein>
    <submittedName>
        <fullName evidence="1">Uncharacterized protein</fullName>
    </submittedName>
</protein>
<evidence type="ECO:0000313" key="2">
    <source>
        <dbReference type="Proteomes" id="UP000521227"/>
    </source>
</evidence>
<organism evidence="1 2">
    <name type="scientific">Afipia massiliensis</name>
    <dbReference type="NCBI Taxonomy" id="211460"/>
    <lineage>
        <taxon>Bacteria</taxon>
        <taxon>Pseudomonadati</taxon>
        <taxon>Pseudomonadota</taxon>
        <taxon>Alphaproteobacteria</taxon>
        <taxon>Hyphomicrobiales</taxon>
        <taxon>Nitrobacteraceae</taxon>
        <taxon>Afipia</taxon>
    </lineage>
</organism>
<comment type="caution">
    <text evidence="1">The sequence shown here is derived from an EMBL/GenBank/DDBJ whole genome shotgun (WGS) entry which is preliminary data.</text>
</comment>
<accession>A0A840MWJ5</accession>
<sequence length="79" mass="8695">MRLYTVVTYHPDGTQREVWHADDVIEARAAAYKAYREECSSSAGYPMHGVQVLGIAGDVVLDLNIGAELAFGTPIIEER</sequence>
<dbReference type="Proteomes" id="UP000521227">
    <property type="component" value="Unassembled WGS sequence"/>
</dbReference>
<gene>
    <name evidence="1" type="ORF">HNQ36_001036</name>
</gene>
<evidence type="ECO:0000313" key="1">
    <source>
        <dbReference type="EMBL" id="MBB5051082.1"/>
    </source>
</evidence>